<keyword evidence="8 11" id="KW-0067">ATP-binding</keyword>
<comment type="subcellular location">
    <subcellularLocation>
        <location evidence="11">Cytoplasm</location>
    </subcellularLocation>
</comment>
<dbReference type="EMBL" id="JACHHX010000012">
    <property type="protein sequence ID" value="MBB5015923.1"/>
    <property type="molecule type" value="Genomic_DNA"/>
</dbReference>
<keyword evidence="9 11" id="KW-0057">Aromatic amino acid biosynthesis</keyword>
<comment type="pathway">
    <text evidence="1 11">Metabolic intermediate biosynthesis; chorismate biosynthesis; chorismate from D-erythrose 4-phosphate and phosphoenolpyruvate: step 5/7.</text>
</comment>
<comment type="catalytic activity">
    <reaction evidence="10 11">
        <text>shikimate + ATP = 3-phosphoshikimate + ADP + H(+)</text>
        <dbReference type="Rhea" id="RHEA:13121"/>
        <dbReference type="ChEBI" id="CHEBI:15378"/>
        <dbReference type="ChEBI" id="CHEBI:30616"/>
        <dbReference type="ChEBI" id="CHEBI:36208"/>
        <dbReference type="ChEBI" id="CHEBI:145989"/>
        <dbReference type="ChEBI" id="CHEBI:456216"/>
        <dbReference type="EC" id="2.7.1.71"/>
    </reaction>
</comment>
<keyword evidence="11" id="KW-0460">Magnesium</keyword>
<dbReference type="UniPathway" id="UPA00053">
    <property type="reaction ID" value="UER00088"/>
</dbReference>
<evidence type="ECO:0000256" key="4">
    <source>
        <dbReference type="ARBA" id="ARBA00022605"/>
    </source>
</evidence>
<comment type="similarity">
    <text evidence="2 11">Belongs to the shikimate kinase family.</text>
</comment>
<dbReference type="PRINTS" id="PR01100">
    <property type="entry name" value="SHIKIMTKNASE"/>
</dbReference>
<dbReference type="GO" id="GO:0005829">
    <property type="term" value="C:cytosol"/>
    <property type="evidence" value="ECO:0007669"/>
    <property type="project" value="TreeGrafter"/>
</dbReference>
<evidence type="ECO:0000256" key="8">
    <source>
        <dbReference type="ARBA" id="ARBA00022840"/>
    </source>
</evidence>
<evidence type="ECO:0000256" key="11">
    <source>
        <dbReference type="HAMAP-Rule" id="MF_00109"/>
    </source>
</evidence>
<dbReference type="GO" id="GO:0009073">
    <property type="term" value="P:aromatic amino acid family biosynthetic process"/>
    <property type="evidence" value="ECO:0007669"/>
    <property type="project" value="UniProtKB-KW"/>
</dbReference>
<gene>
    <name evidence="11" type="primary">aroK</name>
    <name evidence="12" type="ORF">HNQ58_001833</name>
</gene>
<dbReference type="GO" id="GO:0000287">
    <property type="term" value="F:magnesium ion binding"/>
    <property type="evidence" value="ECO:0007669"/>
    <property type="project" value="UniProtKB-UniRule"/>
</dbReference>
<keyword evidence="6 11" id="KW-0547">Nucleotide-binding</keyword>
<keyword evidence="13" id="KW-1185">Reference proteome</keyword>
<feature type="binding site" evidence="11">
    <location>
        <position position="18"/>
    </location>
    <ligand>
        <name>Mg(2+)</name>
        <dbReference type="ChEBI" id="CHEBI:18420"/>
    </ligand>
</feature>
<feature type="binding site" evidence="11">
    <location>
        <position position="82"/>
    </location>
    <ligand>
        <name>substrate</name>
    </ligand>
</feature>
<comment type="function">
    <text evidence="11">Catalyzes the specific phosphorylation of the 3-hydroxyl group of shikimic acid using ATP as a cosubstrate.</text>
</comment>
<dbReference type="InterPro" id="IPR000623">
    <property type="entry name" value="Shikimate_kinase/TSH1"/>
</dbReference>
<dbReference type="Gene3D" id="3.40.50.300">
    <property type="entry name" value="P-loop containing nucleotide triphosphate hydrolases"/>
    <property type="match status" value="1"/>
</dbReference>
<dbReference type="GO" id="GO:0008652">
    <property type="term" value="P:amino acid biosynthetic process"/>
    <property type="evidence" value="ECO:0007669"/>
    <property type="project" value="UniProtKB-KW"/>
</dbReference>
<dbReference type="AlphaFoldDB" id="A0A7W7Y0N5"/>
<dbReference type="PANTHER" id="PTHR21087">
    <property type="entry name" value="SHIKIMATE KINASE"/>
    <property type="match status" value="1"/>
</dbReference>
<keyword evidence="11" id="KW-0479">Metal-binding</keyword>
<evidence type="ECO:0000256" key="9">
    <source>
        <dbReference type="ARBA" id="ARBA00023141"/>
    </source>
</evidence>
<dbReference type="InterPro" id="IPR023000">
    <property type="entry name" value="Shikimate_kinase_CS"/>
</dbReference>
<sequence length="179" mass="19748">MNPAPNLVFVGPMGAGKTSIGKRVAERLGLRFVDADQRLEELTGASVALIFECEGETGFRARERALIAELCAGENQLIATGGGAILDPDNRRLLRERGFVVHLHASVPQQLQRLDRDRTRPLLQTPDRETRLRAMAEQRGPLYAEIADLRFESDGLAVGVAAERLLAQLAERWQRPQAA</sequence>
<dbReference type="GO" id="GO:0004765">
    <property type="term" value="F:shikimate kinase activity"/>
    <property type="evidence" value="ECO:0007669"/>
    <property type="project" value="UniProtKB-UniRule"/>
</dbReference>
<name>A0A7W7Y0N5_9GAMM</name>
<evidence type="ECO:0000313" key="12">
    <source>
        <dbReference type="EMBL" id="MBB5015923.1"/>
    </source>
</evidence>
<dbReference type="InterPro" id="IPR031322">
    <property type="entry name" value="Shikimate/glucono_kinase"/>
</dbReference>
<evidence type="ECO:0000313" key="13">
    <source>
        <dbReference type="Proteomes" id="UP000519004"/>
    </source>
</evidence>
<keyword evidence="5 11" id="KW-0808">Transferase</keyword>
<dbReference type="HAMAP" id="MF_00109">
    <property type="entry name" value="Shikimate_kinase"/>
    <property type="match status" value="1"/>
</dbReference>
<evidence type="ECO:0000256" key="10">
    <source>
        <dbReference type="ARBA" id="ARBA00048567"/>
    </source>
</evidence>
<comment type="caution">
    <text evidence="11">Lacks conserved residue(s) required for the propagation of feature annotation.</text>
</comment>
<comment type="cofactor">
    <cofactor evidence="11">
        <name>Mg(2+)</name>
        <dbReference type="ChEBI" id="CHEBI:18420"/>
    </cofactor>
    <text evidence="11">Binds 1 Mg(2+) ion per subunit.</text>
</comment>
<dbReference type="PANTHER" id="PTHR21087:SF16">
    <property type="entry name" value="SHIKIMATE KINASE 1, CHLOROPLASTIC"/>
    <property type="match status" value="1"/>
</dbReference>
<evidence type="ECO:0000256" key="7">
    <source>
        <dbReference type="ARBA" id="ARBA00022777"/>
    </source>
</evidence>
<protein>
    <recommendedName>
        <fullName evidence="3 11">Shikimate kinase</fullName>
        <shortName evidence="11">SK</shortName>
        <ecNumber evidence="3 11">2.7.1.71</ecNumber>
    </recommendedName>
</protein>
<feature type="binding site" evidence="11">
    <location>
        <position position="36"/>
    </location>
    <ligand>
        <name>substrate</name>
    </ligand>
</feature>
<evidence type="ECO:0000256" key="3">
    <source>
        <dbReference type="ARBA" id="ARBA00012154"/>
    </source>
</evidence>
<evidence type="ECO:0000256" key="2">
    <source>
        <dbReference type="ARBA" id="ARBA00006997"/>
    </source>
</evidence>
<comment type="caution">
    <text evidence="12">The sequence shown here is derived from an EMBL/GenBank/DDBJ whole genome shotgun (WGS) entry which is preliminary data.</text>
</comment>
<dbReference type="Pfam" id="PF01202">
    <property type="entry name" value="SKI"/>
    <property type="match status" value="1"/>
</dbReference>
<dbReference type="InterPro" id="IPR027417">
    <property type="entry name" value="P-loop_NTPase"/>
</dbReference>
<evidence type="ECO:0000256" key="5">
    <source>
        <dbReference type="ARBA" id="ARBA00022679"/>
    </source>
</evidence>
<evidence type="ECO:0000256" key="1">
    <source>
        <dbReference type="ARBA" id="ARBA00004842"/>
    </source>
</evidence>
<evidence type="ECO:0000256" key="6">
    <source>
        <dbReference type="ARBA" id="ARBA00022741"/>
    </source>
</evidence>
<dbReference type="SUPFAM" id="SSF52540">
    <property type="entry name" value="P-loop containing nucleoside triphosphate hydrolases"/>
    <property type="match status" value="1"/>
</dbReference>
<feature type="binding site" evidence="11">
    <location>
        <position position="120"/>
    </location>
    <ligand>
        <name>ATP</name>
        <dbReference type="ChEBI" id="CHEBI:30616"/>
    </ligand>
</feature>
<proteinExistence type="inferred from homology"/>
<feature type="binding site" evidence="11">
    <location>
        <begin position="14"/>
        <end position="19"/>
    </location>
    <ligand>
        <name>ATP</name>
        <dbReference type="ChEBI" id="CHEBI:30616"/>
    </ligand>
</feature>
<dbReference type="CDD" id="cd00464">
    <property type="entry name" value="SK"/>
    <property type="match status" value="1"/>
</dbReference>
<keyword evidence="11" id="KW-0963">Cytoplasm</keyword>
<keyword evidence="7 11" id="KW-0418">Kinase</keyword>
<accession>A0A7W7Y0N5</accession>
<dbReference type="PROSITE" id="PS01128">
    <property type="entry name" value="SHIKIMATE_KINASE"/>
    <property type="match status" value="1"/>
</dbReference>
<feature type="binding site" evidence="11">
    <location>
        <position position="139"/>
    </location>
    <ligand>
        <name>substrate</name>
    </ligand>
</feature>
<comment type="subunit">
    <text evidence="11">Monomer.</text>
</comment>
<dbReference type="Proteomes" id="UP000519004">
    <property type="component" value="Unassembled WGS sequence"/>
</dbReference>
<keyword evidence="4 11" id="KW-0028">Amino-acid biosynthesis</keyword>
<feature type="binding site" evidence="11">
    <location>
        <position position="60"/>
    </location>
    <ligand>
        <name>substrate</name>
    </ligand>
</feature>
<dbReference type="RefSeq" id="WP_183948595.1">
    <property type="nucleotide sequence ID" value="NZ_JACHHX010000012.1"/>
</dbReference>
<reference evidence="12 13" key="1">
    <citation type="submission" date="2020-08" db="EMBL/GenBank/DDBJ databases">
        <title>Genomic Encyclopedia of Type Strains, Phase IV (KMG-IV): sequencing the most valuable type-strain genomes for metagenomic binning, comparative biology and taxonomic classification.</title>
        <authorList>
            <person name="Goeker M."/>
        </authorList>
    </citation>
    <scope>NUCLEOTIDE SEQUENCE [LARGE SCALE GENOMIC DNA]</scope>
    <source>
        <strain evidence="12 13">DSM 25897</strain>
    </source>
</reference>
<dbReference type="EC" id="2.7.1.71" evidence="3 11"/>
<dbReference type="GO" id="GO:0005524">
    <property type="term" value="F:ATP binding"/>
    <property type="evidence" value="ECO:0007669"/>
    <property type="project" value="UniProtKB-UniRule"/>
</dbReference>
<organism evidence="12 13">
    <name type="scientific">Rehaibacterium terrae</name>
    <dbReference type="NCBI Taxonomy" id="1341696"/>
    <lineage>
        <taxon>Bacteria</taxon>
        <taxon>Pseudomonadati</taxon>
        <taxon>Pseudomonadota</taxon>
        <taxon>Gammaproteobacteria</taxon>
        <taxon>Lysobacterales</taxon>
        <taxon>Lysobacteraceae</taxon>
        <taxon>Rehaibacterium</taxon>
    </lineage>
</organism>
<dbReference type="GO" id="GO:0009423">
    <property type="term" value="P:chorismate biosynthetic process"/>
    <property type="evidence" value="ECO:0007669"/>
    <property type="project" value="UniProtKB-UniRule"/>
</dbReference>